<name>A0A401ZFM4_9CHLR</name>
<accession>A0A401ZFM4</accession>
<evidence type="ECO:0000313" key="2">
    <source>
        <dbReference type="Proteomes" id="UP000287224"/>
    </source>
</evidence>
<organism evidence="1 2">
    <name type="scientific">Dictyobacter aurantiacus</name>
    <dbReference type="NCBI Taxonomy" id="1936993"/>
    <lineage>
        <taxon>Bacteria</taxon>
        <taxon>Bacillati</taxon>
        <taxon>Chloroflexota</taxon>
        <taxon>Ktedonobacteria</taxon>
        <taxon>Ktedonobacterales</taxon>
        <taxon>Dictyobacteraceae</taxon>
        <taxon>Dictyobacter</taxon>
    </lineage>
</organism>
<comment type="caution">
    <text evidence="1">The sequence shown here is derived from an EMBL/GenBank/DDBJ whole genome shotgun (WGS) entry which is preliminary data.</text>
</comment>
<protein>
    <submittedName>
        <fullName evidence="1">Uncharacterized protein</fullName>
    </submittedName>
</protein>
<gene>
    <name evidence="1" type="ORF">KDAU_30130</name>
</gene>
<evidence type="ECO:0000313" key="1">
    <source>
        <dbReference type="EMBL" id="GCE05684.1"/>
    </source>
</evidence>
<dbReference type="AlphaFoldDB" id="A0A401ZFM4"/>
<sequence length="142" mass="16285">MNKMKFESPLERYLFDKYILDVCIATLTQGGVTSKLDTYQFVSPIDAWAIPKYPDQTVILPPNADLQAAVRSFVVQNELYLRMPDYWLGTWIEPETHSCYLDITSLCFCLDDAVQQARALSSSAQRKIVALYDFKRGQAIYI</sequence>
<proteinExistence type="predicted"/>
<dbReference type="EMBL" id="BIFQ01000001">
    <property type="protein sequence ID" value="GCE05684.1"/>
    <property type="molecule type" value="Genomic_DNA"/>
</dbReference>
<reference evidence="2" key="1">
    <citation type="submission" date="2018-12" db="EMBL/GenBank/DDBJ databases">
        <title>Tengunoibacter tsumagoiensis gen. nov., sp. nov., Dictyobacter kobayashii sp. nov., D. alpinus sp. nov., and D. joshuensis sp. nov. and description of Dictyobacteraceae fam. nov. within the order Ktedonobacterales isolated from Tengu-no-mugimeshi.</title>
        <authorList>
            <person name="Wang C.M."/>
            <person name="Zheng Y."/>
            <person name="Sakai Y."/>
            <person name="Toyoda A."/>
            <person name="Minakuchi Y."/>
            <person name="Abe K."/>
            <person name="Yokota A."/>
            <person name="Yabe S."/>
        </authorList>
    </citation>
    <scope>NUCLEOTIDE SEQUENCE [LARGE SCALE GENOMIC DNA]</scope>
    <source>
        <strain evidence="2">S-27</strain>
    </source>
</reference>
<keyword evidence="2" id="KW-1185">Reference proteome</keyword>
<dbReference type="Proteomes" id="UP000287224">
    <property type="component" value="Unassembled WGS sequence"/>
</dbReference>